<dbReference type="RefSeq" id="WP_186950629.1">
    <property type="nucleotide sequence ID" value="NZ_JACOGF010000019.1"/>
</dbReference>
<comment type="caution">
    <text evidence="2">The sequence shown here is derived from an EMBL/GenBank/DDBJ whole genome shotgun (WGS) entry which is preliminary data.</text>
</comment>
<evidence type="ECO:0000313" key="2">
    <source>
        <dbReference type="EMBL" id="MBC3920797.1"/>
    </source>
</evidence>
<keyword evidence="2" id="KW-0489">Methyltransferase</keyword>
<dbReference type="InterPro" id="IPR029063">
    <property type="entry name" value="SAM-dependent_MTases_sf"/>
</dbReference>
<keyword evidence="3" id="KW-1185">Reference proteome</keyword>
<dbReference type="Proteomes" id="UP000650424">
    <property type="component" value="Unassembled WGS sequence"/>
</dbReference>
<keyword evidence="2" id="KW-0808">Transferase</keyword>
<proteinExistence type="predicted"/>
<accession>A0ABR6ZY52</accession>
<feature type="domain" description="Methyltransferase type 11" evidence="1">
    <location>
        <begin position="56"/>
        <end position="142"/>
    </location>
</feature>
<reference evidence="2 3" key="1">
    <citation type="submission" date="2020-08" db="EMBL/GenBank/DDBJ databases">
        <title>Novel species isolated from subtropical streams in China.</title>
        <authorList>
            <person name="Lu H."/>
        </authorList>
    </citation>
    <scope>NUCLEOTIDE SEQUENCE [LARGE SCALE GENOMIC DNA]</scope>
    <source>
        <strain evidence="2 3">CY18W</strain>
    </source>
</reference>
<dbReference type="InterPro" id="IPR013216">
    <property type="entry name" value="Methyltransf_11"/>
</dbReference>
<dbReference type="CDD" id="cd02440">
    <property type="entry name" value="AdoMet_MTases"/>
    <property type="match status" value="1"/>
</dbReference>
<organism evidence="2 3">
    <name type="scientific">Undibacterium hunanense</name>
    <dbReference type="NCBI Taxonomy" id="2762292"/>
    <lineage>
        <taxon>Bacteria</taxon>
        <taxon>Pseudomonadati</taxon>
        <taxon>Pseudomonadota</taxon>
        <taxon>Betaproteobacteria</taxon>
        <taxon>Burkholderiales</taxon>
        <taxon>Oxalobacteraceae</taxon>
        <taxon>Undibacterium</taxon>
    </lineage>
</organism>
<dbReference type="Pfam" id="PF08241">
    <property type="entry name" value="Methyltransf_11"/>
    <property type="match status" value="1"/>
</dbReference>
<dbReference type="GO" id="GO:0032259">
    <property type="term" value="P:methylation"/>
    <property type="evidence" value="ECO:0007669"/>
    <property type="project" value="UniProtKB-KW"/>
</dbReference>
<dbReference type="GO" id="GO:0008168">
    <property type="term" value="F:methyltransferase activity"/>
    <property type="evidence" value="ECO:0007669"/>
    <property type="project" value="UniProtKB-KW"/>
</dbReference>
<evidence type="ECO:0000259" key="1">
    <source>
        <dbReference type="Pfam" id="PF08241"/>
    </source>
</evidence>
<sequence length="251" mass="28159">MKNQDKWQASKYIYKKGSLMASRDPAEVGVGSRLIADLIAACYDRNLRLYTGGRLLDLGCGKVPLFMSYKDLVTENICVDWANSQHKNEYLDFECDLSKALPFADAEFNTIILSDVLEHLPEPESLWKEMTRILAADGKIIMNVPFFYCLHEQPHDYHRFTEHALRHLVAKSGLRLLRLEAIGGSPEILADFLAKHLQFVPVLGKAMAIAIQYSVQLFLKTGIGKKVSAKTSQAFPLGYFMVVEKSAADSA</sequence>
<protein>
    <submittedName>
        <fullName evidence="2">Methyltransferase domain-containing protein</fullName>
    </submittedName>
</protein>
<dbReference type="Gene3D" id="3.40.50.150">
    <property type="entry name" value="Vaccinia Virus protein VP39"/>
    <property type="match status" value="1"/>
</dbReference>
<dbReference type="EMBL" id="JACOGF010000019">
    <property type="protein sequence ID" value="MBC3920797.1"/>
    <property type="molecule type" value="Genomic_DNA"/>
</dbReference>
<dbReference type="SUPFAM" id="SSF53335">
    <property type="entry name" value="S-adenosyl-L-methionine-dependent methyltransferases"/>
    <property type="match status" value="1"/>
</dbReference>
<gene>
    <name evidence="2" type="ORF">H8L32_25250</name>
</gene>
<name>A0ABR6ZY52_9BURK</name>
<evidence type="ECO:0000313" key="3">
    <source>
        <dbReference type="Proteomes" id="UP000650424"/>
    </source>
</evidence>